<evidence type="ECO:0000256" key="2">
    <source>
        <dbReference type="ARBA" id="ARBA00022485"/>
    </source>
</evidence>
<dbReference type="PROSITE" id="PS51918">
    <property type="entry name" value="RADICAL_SAM"/>
    <property type="match status" value="1"/>
</dbReference>
<dbReference type="InterPro" id="IPR027596">
    <property type="entry name" value="AmmeMemoSam_rS"/>
</dbReference>
<evidence type="ECO:0000313" key="9">
    <source>
        <dbReference type="Proteomes" id="UP000777784"/>
    </source>
</evidence>
<dbReference type="NCBIfam" id="TIGR04337">
    <property type="entry name" value="AmmeMemoSam_rS"/>
    <property type="match status" value="1"/>
</dbReference>
<dbReference type="InterPro" id="IPR007197">
    <property type="entry name" value="rSAM"/>
</dbReference>
<keyword evidence="6" id="KW-0411">Iron-sulfur</keyword>
<dbReference type="Gene3D" id="3.20.20.70">
    <property type="entry name" value="Aldolase class I"/>
    <property type="match status" value="1"/>
</dbReference>
<dbReference type="SFLD" id="SFLDS00029">
    <property type="entry name" value="Radical_SAM"/>
    <property type="match status" value="1"/>
</dbReference>
<comment type="cofactor">
    <cofactor evidence="1">
        <name>[4Fe-4S] cluster</name>
        <dbReference type="ChEBI" id="CHEBI:49883"/>
    </cofactor>
</comment>
<dbReference type="PANTHER" id="PTHR30352:SF5">
    <property type="entry name" value="PYRUVATE FORMATE-LYASE 1-ACTIVATING ENZYME"/>
    <property type="match status" value="1"/>
</dbReference>
<evidence type="ECO:0000256" key="4">
    <source>
        <dbReference type="ARBA" id="ARBA00022723"/>
    </source>
</evidence>
<feature type="domain" description="Radical SAM core" evidence="7">
    <location>
        <begin position="164"/>
        <end position="380"/>
    </location>
</feature>
<evidence type="ECO:0000313" key="8">
    <source>
        <dbReference type="EMBL" id="MBU2692806.1"/>
    </source>
</evidence>
<dbReference type="GO" id="GO:0003824">
    <property type="term" value="F:catalytic activity"/>
    <property type="evidence" value="ECO:0007669"/>
    <property type="project" value="InterPro"/>
</dbReference>
<dbReference type="SUPFAM" id="SSF102114">
    <property type="entry name" value="Radical SAM enzymes"/>
    <property type="match status" value="1"/>
</dbReference>
<dbReference type="InterPro" id="IPR013785">
    <property type="entry name" value="Aldolase_TIM"/>
</dbReference>
<dbReference type="GO" id="GO:0046872">
    <property type="term" value="F:metal ion binding"/>
    <property type="evidence" value="ECO:0007669"/>
    <property type="project" value="UniProtKB-KW"/>
</dbReference>
<dbReference type="InterPro" id="IPR034457">
    <property type="entry name" value="Organic_radical-activating"/>
</dbReference>
<dbReference type="SFLD" id="SFLDG01101">
    <property type="entry name" value="Uncharacterised_Radical_SAM_Su"/>
    <property type="match status" value="1"/>
</dbReference>
<evidence type="ECO:0000256" key="1">
    <source>
        <dbReference type="ARBA" id="ARBA00001966"/>
    </source>
</evidence>
<dbReference type="AlphaFoldDB" id="A0A948RZF9"/>
<evidence type="ECO:0000259" key="7">
    <source>
        <dbReference type="PROSITE" id="PS51918"/>
    </source>
</evidence>
<evidence type="ECO:0000256" key="6">
    <source>
        <dbReference type="ARBA" id="ARBA00023014"/>
    </source>
</evidence>
<protein>
    <submittedName>
        <fullName evidence="8">AmmeMemoRadiSam system radical SAM enzyme</fullName>
    </submittedName>
</protein>
<proteinExistence type="predicted"/>
<accession>A0A948RZF9</accession>
<reference evidence="8" key="1">
    <citation type="submission" date="2021-05" db="EMBL/GenBank/DDBJ databases">
        <title>Energy efficiency and biological interactions define the core microbiome of deep oligotrophic groundwater.</title>
        <authorList>
            <person name="Mehrshad M."/>
            <person name="Lopez-Fernandez M."/>
            <person name="Bell E."/>
            <person name="Bernier-Latmani R."/>
            <person name="Bertilsson S."/>
            <person name="Dopson M."/>
        </authorList>
    </citation>
    <scope>NUCLEOTIDE SEQUENCE</scope>
    <source>
        <strain evidence="8">Modern_marine.mb.64</strain>
    </source>
</reference>
<evidence type="ECO:0000256" key="3">
    <source>
        <dbReference type="ARBA" id="ARBA00022691"/>
    </source>
</evidence>
<organism evidence="8 9">
    <name type="scientific">Eiseniibacteriota bacterium</name>
    <dbReference type="NCBI Taxonomy" id="2212470"/>
    <lineage>
        <taxon>Bacteria</taxon>
        <taxon>Candidatus Eiseniibacteriota</taxon>
    </lineage>
</organism>
<keyword evidence="5" id="KW-0408">Iron</keyword>
<keyword evidence="4" id="KW-0479">Metal-binding</keyword>
<evidence type="ECO:0000256" key="5">
    <source>
        <dbReference type="ARBA" id="ARBA00023004"/>
    </source>
</evidence>
<dbReference type="PANTHER" id="PTHR30352">
    <property type="entry name" value="PYRUVATE FORMATE-LYASE-ACTIVATING ENZYME"/>
    <property type="match status" value="1"/>
</dbReference>
<name>A0A948RZF9_UNCEI</name>
<keyword evidence="2" id="KW-0004">4Fe-4S</keyword>
<dbReference type="InterPro" id="IPR058240">
    <property type="entry name" value="rSAM_sf"/>
</dbReference>
<dbReference type="Pfam" id="PF04055">
    <property type="entry name" value="Radical_SAM"/>
    <property type="match status" value="1"/>
</dbReference>
<sequence length="432" mass="47712">MMTDPRFDLPSSVLSRREFLLKTLKGGLIAGGAGPLLSPLLSQMLPPAPKFEFLRSGGSAAWASDGWEDLLRLAPTARYWISSDTDGGICRSCHAADDRSAPTPHPHKERIIKCLLCAQGCLIKEGDRGRCRARIHIKGELRSLVYGRPVSVHIDPIEKKPLYHFLPGSQAFSISTAGCPLSCKFCQNWELSQARPEDFDVPYTPPREISASAERNNVPVIAFTYNEPTVFVEYFTDIARDARRLGLRSVLISCGFMMEDPLAEMCDALDAIKIDLKGFSRDFYRNVCGAELEPVLRSIRQVAKSGTHLEIVNLVVPTLNDSDAMLNDLADWVVNEAGPDVPVHFTRFHPDFQMRNLPPTPVATLERAREIAIGKGIRYAFVGNVPDHPGNNTFCPKCGKAVIERKGFFILKNHMTGGVCGYCGEPLAGVWS</sequence>
<dbReference type="Proteomes" id="UP000777784">
    <property type="component" value="Unassembled WGS sequence"/>
</dbReference>
<dbReference type="EMBL" id="JAHJDP010000100">
    <property type="protein sequence ID" value="MBU2692806.1"/>
    <property type="molecule type" value="Genomic_DNA"/>
</dbReference>
<dbReference type="CDD" id="cd01335">
    <property type="entry name" value="Radical_SAM"/>
    <property type="match status" value="1"/>
</dbReference>
<comment type="caution">
    <text evidence="8">The sequence shown here is derived from an EMBL/GenBank/DDBJ whole genome shotgun (WGS) entry which is preliminary data.</text>
</comment>
<dbReference type="GO" id="GO:0051539">
    <property type="term" value="F:4 iron, 4 sulfur cluster binding"/>
    <property type="evidence" value="ECO:0007669"/>
    <property type="project" value="UniProtKB-KW"/>
</dbReference>
<gene>
    <name evidence="8" type="primary">amrS</name>
    <name evidence="8" type="ORF">KJ970_17955</name>
</gene>
<keyword evidence="3" id="KW-0949">S-adenosyl-L-methionine</keyword>